<evidence type="ECO:0000256" key="2">
    <source>
        <dbReference type="ARBA" id="ARBA00023235"/>
    </source>
</evidence>
<evidence type="ECO:0000256" key="1">
    <source>
        <dbReference type="ARBA" id="ARBA00008558"/>
    </source>
</evidence>
<keyword evidence="4" id="KW-1185">Reference proteome</keyword>
<dbReference type="InterPro" id="IPR034116">
    <property type="entry name" value="AGE_dom"/>
</dbReference>
<dbReference type="Proteomes" id="UP001595613">
    <property type="component" value="Unassembled WGS sequence"/>
</dbReference>
<protein>
    <submittedName>
        <fullName evidence="3">AGE family epimerase/isomerase</fullName>
        <ecNumber evidence="3">5.-.-.-</ecNumber>
    </submittedName>
</protein>
<reference evidence="4" key="1">
    <citation type="journal article" date="2019" name="Int. J. Syst. Evol. Microbiol.">
        <title>The Global Catalogue of Microorganisms (GCM) 10K type strain sequencing project: providing services to taxonomists for standard genome sequencing and annotation.</title>
        <authorList>
            <consortium name="The Broad Institute Genomics Platform"/>
            <consortium name="The Broad Institute Genome Sequencing Center for Infectious Disease"/>
            <person name="Wu L."/>
            <person name="Ma J."/>
        </authorList>
    </citation>
    <scope>NUCLEOTIDE SEQUENCE [LARGE SCALE GENOMIC DNA]</scope>
    <source>
        <strain evidence="4">KCTC 42281</strain>
    </source>
</reference>
<dbReference type="EMBL" id="JBHRYD010000005">
    <property type="protein sequence ID" value="MFC3704665.1"/>
    <property type="molecule type" value="Genomic_DNA"/>
</dbReference>
<name>A0ABV7X3L0_9HYPH</name>
<proteinExistence type="inferred from homology"/>
<dbReference type="PANTHER" id="PTHR15108">
    <property type="entry name" value="N-ACYLGLUCOSAMINE-2-EPIMERASE"/>
    <property type="match status" value="1"/>
</dbReference>
<gene>
    <name evidence="3" type="ORF">ACFOOL_07830</name>
</gene>
<dbReference type="CDD" id="cd00249">
    <property type="entry name" value="AGE"/>
    <property type="match status" value="1"/>
</dbReference>
<evidence type="ECO:0000313" key="4">
    <source>
        <dbReference type="Proteomes" id="UP001595613"/>
    </source>
</evidence>
<keyword evidence="2 3" id="KW-0413">Isomerase</keyword>
<dbReference type="RefSeq" id="WP_380096388.1">
    <property type="nucleotide sequence ID" value="NZ_JBHRYD010000005.1"/>
</dbReference>
<organism evidence="3 4">
    <name type="scientific">Devosia honganensis</name>
    <dbReference type="NCBI Taxonomy" id="1610527"/>
    <lineage>
        <taxon>Bacteria</taxon>
        <taxon>Pseudomonadati</taxon>
        <taxon>Pseudomonadota</taxon>
        <taxon>Alphaproteobacteria</taxon>
        <taxon>Hyphomicrobiales</taxon>
        <taxon>Devosiaceae</taxon>
        <taxon>Devosia</taxon>
    </lineage>
</organism>
<comment type="similarity">
    <text evidence="1">Belongs to the N-acylglucosamine 2-epimerase family.</text>
</comment>
<evidence type="ECO:0000313" key="3">
    <source>
        <dbReference type="EMBL" id="MFC3704665.1"/>
    </source>
</evidence>
<dbReference type="Pfam" id="PF07221">
    <property type="entry name" value="GlcNAc_2-epim"/>
    <property type="match status" value="1"/>
</dbReference>
<dbReference type="InterPro" id="IPR012341">
    <property type="entry name" value="6hp_glycosidase-like_sf"/>
</dbReference>
<dbReference type="EC" id="5.-.-.-" evidence="3"/>
<dbReference type="InterPro" id="IPR008928">
    <property type="entry name" value="6-hairpin_glycosidase_sf"/>
</dbReference>
<dbReference type="InterPro" id="IPR010819">
    <property type="entry name" value="AGE/CE"/>
</dbReference>
<accession>A0ABV7X3L0</accession>
<sequence>MMNDAEFSLPRTNAGPWQHRPFHRQYLMTQASRLFDFFEAASINPKGGFFELDDKGQPIRPDNAVRQIHVTTRMIHCAVIGSLIGRPGAGEIVDHGMRYLWEKHRDQKHGGYVWSLDDEGHVDGAKQAYGHAFVLLAASSAKLVGHPLADRVIDDITEVLTARFWDEKAGAVREEFANDWGQISTYRGQNSNMHLTEALMAAYEATGQQDYLKKATRIADRIIHRNAMQLDYRVAEHFHEDWTLDKDYLGSEMFRPSGTTPGHALEWSRLLFQLFVLGRKEHSWMTEGARGLFRQAIELGWDKTRGGFFYTLDWNNQPIMREKLWWPVAEAIGAAAFIGAYDHEDYYQFWYRRFWDFAENHLIDHERGGWHSELAEDLTPGARLFVGKPDLYHALQACLIPLYPATGSLTHGIIEADHGGGR</sequence>
<dbReference type="SUPFAM" id="SSF48208">
    <property type="entry name" value="Six-hairpin glycosidases"/>
    <property type="match status" value="1"/>
</dbReference>
<dbReference type="Gene3D" id="1.50.10.10">
    <property type="match status" value="1"/>
</dbReference>
<dbReference type="GO" id="GO:0016853">
    <property type="term" value="F:isomerase activity"/>
    <property type="evidence" value="ECO:0007669"/>
    <property type="project" value="UniProtKB-KW"/>
</dbReference>
<comment type="caution">
    <text evidence="3">The sequence shown here is derived from an EMBL/GenBank/DDBJ whole genome shotgun (WGS) entry which is preliminary data.</text>
</comment>